<keyword evidence="3 4" id="KW-0687">Ribonucleoprotein</keyword>
<keyword evidence="9" id="KW-1185">Reference proteome</keyword>
<dbReference type="AlphaFoldDB" id="A0A8J5C1B9"/>
<evidence type="ECO:0000256" key="3">
    <source>
        <dbReference type="ARBA" id="ARBA00023274"/>
    </source>
</evidence>
<dbReference type="InterPro" id="IPR021131">
    <property type="entry name" value="Ribosomal_uL15/eL18"/>
</dbReference>
<keyword evidence="2 4" id="KW-0689">Ribosomal protein</keyword>
<dbReference type="SUPFAM" id="SSF52080">
    <property type="entry name" value="Ribosomal proteins L15p and L18e"/>
    <property type="match status" value="1"/>
</dbReference>
<evidence type="ECO:0000259" key="7">
    <source>
        <dbReference type="Pfam" id="PF00828"/>
    </source>
</evidence>
<dbReference type="Pfam" id="PF00828">
    <property type="entry name" value="Ribosomal_L27A"/>
    <property type="match status" value="1"/>
</dbReference>
<evidence type="ECO:0000256" key="5">
    <source>
        <dbReference type="SAM" id="MobiDB-lite"/>
    </source>
</evidence>
<reference evidence="8 9" key="1">
    <citation type="submission" date="2020-08" db="EMBL/GenBank/DDBJ databases">
        <title>Plant Genome Project.</title>
        <authorList>
            <person name="Zhang R.-G."/>
        </authorList>
    </citation>
    <scope>NUCLEOTIDE SEQUENCE [LARGE SCALE GENOMIC DNA]</scope>
    <source>
        <tissue evidence="8">Rhizome</tissue>
    </source>
</reference>
<protein>
    <recommendedName>
        <fullName evidence="7">Large ribosomal subunit protein uL15/eL18 domain-containing protein</fullName>
    </recommendedName>
</protein>
<name>A0A8J5C1B9_ZINOF</name>
<dbReference type="GO" id="GO:0003735">
    <property type="term" value="F:structural constituent of ribosome"/>
    <property type="evidence" value="ECO:0007669"/>
    <property type="project" value="InterPro"/>
</dbReference>
<dbReference type="EMBL" id="JACMSC010000022">
    <property type="protein sequence ID" value="KAG6468956.1"/>
    <property type="molecule type" value="Genomic_DNA"/>
</dbReference>
<dbReference type="HAMAP" id="MF_01341">
    <property type="entry name" value="Ribosomal_uL15"/>
    <property type="match status" value="1"/>
</dbReference>
<keyword evidence="6" id="KW-0732">Signal</keyword>
<dbReference type="InterPro" id="IPR036227">
    <property type="entry name" value="Ribosomal_uL15/eL18_sf"/>
</dbReference>
<feature type="signal peptide" evidence="6">
    <location>
        <begin position="1"/>
        <end position="24"/>
    </location>
</feature>
<dbReference type="PANTHER" id="PTHR12934">
    <property type="entry name" value="50S RIBOSOMAL PROTEIN L15"/>
    <property type="match status" value="1"/>
</dbReference>
<organism evidence="8 9">
    <name type="scientific">Zingiber officinale</name>
    <name type="common">Ginger</name>
    <name type="synonym">Amomum zingiber</name>
    <dbReference type="NCBI Taxonomy" id="94328"/>
    <lineage>
        <taxon>Eukaryota</taxon>
        <taxon>Viridiplantae</taxon>
        <taxon>Streptophyta</taxon>
        <taxon>Embryophyta</taxon>
        <taxon>Tracheophyta</taxon>
        <taxon>Spermatophyta</taxon>
        <taxon>Magnoliopsida</taxon>
        <taxon>Liliopsida</taxon>
        <taxon>Zingiberales</taxon>
        <taxon>Zingiberaceae</taxon>
        <taxon>Zingiber</taxon>
    </lineage>
</organism>
<feature type="compositionally biased region" description="Basic residues" evidence="5">
    <location>
        <begin position="118"/>
        <end position="127"/>
    </location>
</feature>
<dbReference type="NCBIfam" id="TIGR01071">
    <property type="entry name" value="rplO_bact"/>
    <property type="match status" value="1"/>
</dbReference>
<dbReference type="Proteomes" id="UP000734854">
    <property type="component" value="Unassembled WGS sequence"/>
</dbReference>
<proteinExistence type="inferred from homology"/>
<dbReference type="InterPro" id="IPR001196">
    <property type="entry name" value="Ribosomal_uL15_CS"/>
</dbReference>
<dbReference type="PROSITE" id="PS00475">
    <property type="entry name" value="RIBOSOMAL_L15"/>
    <property type="match status" value="1"/>
</dbReference>
<dbReference type="GO" id="GO:0022625">
    <property type="term" value="C:cytosolic large ribosomal subunit"/>
    <property type="evidence" value="ECO:0007669"/>
    <property type="project" value="TreeGrafter"/>
</dbReference>
<dbReference type="InterPro" id="IPR005749">
    <property type="entry name" value="Ribosomal_uL15_bac-type"/>
</dbReference>
<sequence>MITPSLSISRSLFIHSLLLSWTASSFIPLPRSSMAALLSLSAATPTTPLLRFPSLPFKGSIKTLLPSVSCPISSSKSRLVLRTGGHPIAVICAADSAPSSSGTANRFRLDNLGPQPGSRKRNKRKGRGIAAGQGNSCGFGMRGQKSRSGPGVRKGFEGGQMPLYRRIPKLRGIAGGMHAGLPKFVPVNLKDIEDAGFNEGDEVSLESLKAKGLINPSGRERRLPLKVLADGDLSVKVNIKARAFSAAAKEKLEAAGCTLTVLPGRKKWVKPSVAKNLARAEEYFAKKRAAAQVGSNDGASA</sequence>
<evidence type="ECO:0000256" key="1">
    <source>
        <dbReference type="ARBA" id="ARBA00007320"/>
    </source>
</evidence>
<feature type="compositionally biased region" description="Gly residues" evidence="5">
    <location>
        <begin position="129"/>
        <end position="141"/>
    </location>
</feature>
<dbReference type="PANTHER" id="PTHR12934:SF11">
    <property type="entry name" value="LARGE RIBOSOMAL SUBUNIT PROTEIN UL15M"/>
    <property type="match status" value="1"/>
</dbReference>
<evidence type="ECO:0000256" key="6">
    <source>
        <dbReference type="SAM" id="SignalP"/>
    </source>
</evidence>
<evidence type="ECO:0000313" key="9">
    <source>
        <dbReference type="Proteomes" id="UP000734854"/>
    </source>
</evidence>
<evidence type="ECO:0000256" key="4">
    <source>
        <dbReference type="RuleBase" id="RU003888"/>
    </source>
</evidence>
<comment type="similarity">
    <text evidence="1 4">Belongs to the universal ribosomal protein uL15 family.</text>
</comment>
<dbReference type="InterPro" id="IPR030878">
    <property type="entry name" value="Ribosomal_uL15"/>
</dbReference>
<feature type="chain" id="PRO_5035153800" description="Large ribosomal subunit protein uL15/eL18 domain-containing protein" evidence="6">
    <location>
        <begin position="25"/>
        <end position="301"/>
    </location>
</feature>
<dbReference type="GO" id="GO:0006412">
    <property type="term" value="P:translation"/>
    <property type="evidence" value="ECO:0007669"/>
    <property type="project" value="InterPro"/>
</dbReference>
<gene>
    <name evidence="8" type="ORF">ZIOFF_073651</name>
</gene>
<comment type="caution">
    <text evidence="8">The sequence shown here is derived from an EMBL/GenBank/DDBJ whole genome shotgun (WGS) entry which is preliminary data.</text>
</comment>
<feature type="domain" description="Large ribosomal subunit protein uL15/eL18" evidence="7">
    <location>
        <begin position="186"/>
        <end position="259"/>
    </location>
</feature>
<dbReference type="Gene3D" id="3.100.10.10">
    <property type="match status" value="1"/>
</dbReference>
<evidence type="ECO:0000256" key="2">
    <source>
        <dbReference type="ARBA" id="ARBA00022980"/>
    </source>
</evidence>
<evidence type="ECO:0000313" key="8">
    <source>
        <dbReference type="EMBL" id="KAG6468956.1"/>
    </source>
</evidence>
<feature type="region of interest" description="Disordered" evidence="5">
    <location>
        <begin position="98"/>
        <end position="157"/>
    </location>
</feature>
<accession>A0A8J5C1B9</accession>